<dbReference type="Proteomes" id="UP001062632">
    <property type="component" value="Unassembled WGS sequence"/>
</dbReference>
<proteinExistence type="predicted"/>
<accession>A0ABQ0QM28</accession>
<reference evidence="1 2" key="1">
    <citation type="submission" date="2013-04" db="EMBL/GenBank/DDBJ databases">
        <title>The genome sequencing project of 58 acetic acid bacteria.</title>
        <authorList>
            <person name="Okamoto-Kainuma A."/>
            <person name="Ishikawa M."/>
            <person name="Umino S."/>
            <person name="Koizumi Y."/>
            <person name="Shiwa Y."/>
            <person name="Yoshikawa H."/>
            <person name="Matsutani M."/>
            <person name="Matsushita K."/>
        </authorList>
    </citation>
    <scope>NUCLEOTIDE SEQUENCE [LARGE SCALE GENOMIC DNA]</scope>
    <source>
        <strain evidence="1 2">NBRC 106555</strain>
    </source>
</reference>
<organism evidence="1 2">
    <name type="scientific">Neokomagataea thailandica NBRC 106555</name>
    <dbReference type="NCBI Taxonomy" id="1223520"/>
    <lineage>
        <taxon>Bacteria</taxon>
        <taxon>Pseudomonadati</taxon>
        <taxon>Pseudomonadota</taxon>
        <taxon>Alphaproteobacteria</taxon>
        <taxon>Acetobacterales</taxon>
        <taxon>Acetobacteraceae</taxon>
        <taxon>Neokomagataea</taxon>
    </lineage>
</organism>
<name>A0ABQ0QM28_9PROT</name>
<evidence type="ECO:0008006" key="3">
    <source>
        <dbReference type="Google" id="ProtNLM"/>
    </source>
</evidence>
<evidence type="ECO:0000313" key="1">
    <source>
        <dbReference type="EMBL" id="GBR50082.1"/>
    </source>
</evidence>
<comment type="caution">
    <text evidence="1">The sequence shown here is derived from an EMBL/GenBank/DDBJ whole genome shotgun (WGS) entry which is preliminary data.</text>
</comment>
<protein>
    <recommendedName>
        <fullName evidence="3">Transposase</fullName>
    </recommendedName>
</protein>
<evidence type="ECO:0000313" key="2">
    <source>
        <dbReference type="Proteomes" id="UP001062632"/>
    </source>
</evidence>
<sequence length="61" mass="7272">MQWSHPPEEAFPTRFSWRKIRARNFCQLLHGERTGPMEKTRVTGARILPRLFGKAAHLRHY</sequence>
<dbReference type="EMBL" id="BAQC01000002">
    <property type="protein sequence ID" value="GBR50082.1"/>
    <property type="molecule type" value="Genomic_DNA"/>
</dbReference>
<keyword evidence="2" id="KW-1185">Reference proteome</keyword>
<gene>
    <name evidence="1" type="ORF">AA106555_0081</name>
</gene>